<comment type="similarity">
    <text evidence="1">Belongs to the membrane fusion protein (MFP) (TC 8.A.1) family.</text>
</comment>
<dbReference type="EMBL" id="CP068047">
    <property type="protein sequence ID" value="QQR35541.1"/>
    <property type="molecule type" value="Genomic_DNA"/>
</dbReference>
<evidence type="ECO:0000259" key="3">
    <source>
        <dbReference type="Pfam" id="PF25954"/>
    </source>
</evidence>
<dbReference type="Gene3D" id="1.10.287.470">
    <property type="entry name" value="Helix hairpin bin"/>
    <property type="match status" value="1"/>
</dbReference>
<keyword evidence="5" id="KW-1185">Reference proteome</keyword>
<dbReference type="Gene3D" id="2.40.420.20">
    <property type="match status" value="1"/>
</dbReference>
<name>A0ABX7BUS4_9HYPH</name>
<organism evidence="4 5">
    <name type="scientific">Devosia oryziradicis</name>
    <dbReference type="NCBI Taxonomy" id="2801335"/>
    <lineage>
        <taxon>Bacteria</taxon>
        <taxon>Pseudomonadati</taxon>
        <taxon>Pseudomonadota</taxon>
        <taxon>Alphaproteobacteria</taxon>
        <taxon>Hyphomicrobiales</taxon>
        <taxon>Devosiaceae</taxon>
        <taxon>Devosia</taxon>
    </lineage>
</organism>
<protein>
    <submittedName>
        <fullName evidence="4">Efflux RND transporter periplasmic adaptor subunit</fullName>
    </submittedName>
</protein>
<reference evidence="4 5" key="1">
    <citation type="submission" date="2021-01" db="EMBL/GenBank/DDBJ databases">
        <title>Genome seq and assembly of Devosia sp. G19.</title>
        <authorList>
            <person name="Chhetri G."/>
        </authorList>
    </citation>
    <scope>NUCLEOTIDE SEQUENCE [LARGE SCALE GENOMIC DNA]</scope>
    <source>
        <strain evidence="4 5">G19</strain>
    </source>
</reference>
<dbReference type="InterPro" id="IPR058792">
    <property type="entry name" value="Beta-barrel_RND_2"/>
</dbReference>
<dbReference type="Gene3D" id="2.40.30.170">
    <property type="match status" value="1"/>
</dbReference>
<feature type="coiled-coil region" evidence="2">
    <location>
        <begin position="204"/>
        <end position="231"/>
    </location>
</feature>
<sequence>MRALFSYGIAFLILVLAGIWLGTGTLVMGGNGPGKGERPIISVIEGEEHGPIATQLAESGVLAEHKTEHAVDPHLTIAQRNEQQLGANTQLQSVRTSTYVAKPMPIEVPLRGRTRAKASVSAVAETAGVVDTVHVTKGQNVAVGDLLCTLDQGTRAAAVAQAKAGLEQANASLAQAQSDFDTNAELRQKGLAAPNTARQLEVALSAAKAAISSAQAGLDNAQAELDRTEVRAKVAGVVEDPLATAGSMLGMGQPCATIVQLDPMVFIGQVPEARIGLAKLDLPAKISTITGQEVNGKVTFISSTADPATRSFPVEIEMPNAGGAIRDGITATATVNMGTAPAHLLPQSVLTLNDDGVLGVSSVVDNVVKFLPVTIASDTREGVWVLGLPVSVDVITVGQEYVTDGQTVDATNVPAEATNVTAS</sequence>
<dbReference type="Proteomes" id="UP000595460">
    <property type="component" value="Chromosome"/>
</dbReference>
<gene>
    <name evidence="4" type="ORF">JI749_14495</name>
</gene>
<dbReference type="RefSeq" id="WP_201655360.1">
    <property type="nucleotide sequence ID" value="NZ_CP068047.1"/>
</dbReference>
<dbReference type="SUPFAM" id="SSF111369">
    <property type="entry name" value="HlyD-like secretion proteins"/>
    <property type="match status" value="1"/>
</dbReference>
<dbReference type="Gene3D" id="2.40.50.100">
    <property type="match status" value="1"/>
</dbReference>
<dbReference type="InterPro" id="IPR006143">
    <property type="entry name" value="RND_pump_MFP"/>
</dbReference>
<dbReference type="PANTHER" id="PTHR30469:SF29">
    <property type="entry name" value="BLR2860 PROTEIN"/>
    <property type="match status" value="1"/>
</dbReference>
<dbReference type="PANTHER" id="PTHR30469">
    <property type="entry name" value="MULTIDRUG RESISTANCE PROTEIN MDTA"/>
    <property type="match status" value="1"/>
</dbReference>
<evidence type="ECO:0000256" key="1">
    <source>
        <dbReference type="ARBA" id="ARBA00009477"/>
    </source>
</evidence>
<feature type="domain" description="CusB-like beta-barrel" evidence="3">
    <location>
        <begin position="269"/>
        <end position="336"/>
    </location>
</feature>
<evidence type="ECO:0000256" key="2">
    <source>
        <dbReference type="SAM" id="Coils"/>
    </source>
</evidence>
<evidence type="ECO:0000313" key="5">
    <source>
        <dbReference type="Proteomes" id="UP000595460"/>
    </source>
</evidence>
<proteinExistence type="inferred from homology"/>
<accession>A0ABX7BUS4</accession>
<dbReference type="NCBIfam" id="TIGR01730">
    <property type="entry name" value="RND_mfp"/>
    <property type="match status" value="1"/>
</dbReference>
<evidence type="ECO:0000313" key="4">
    <source>
        <dbReference type="EMBL" id="QQR35541.1"/>
    </source>
</evidence>
<dbReference type="Pfam" id="PF25954">
    <property type="entry name" value="Beta-barrel_RND_2"/>
    <property type="match status" value="1"/>
</dbReference>
<keyword evidence="2" id="KW-0175">Coiled coil</keyword>